<dbReference type="GeneTree" id="ENSGT00940000175508"/>
<dbReference type="OMA" id="WADEMAN"/>
<dbReference type="PANTHER" id="PTHR23022">
    <property type="entry name" value="TRANSPOSABLE ELEMENT-RELATED"/>
    <property type="match status" value="1"/>
</dbReference>
<evidence type="ECO:0000313" key="3">
    <source>
        <dbReference type="Proteomes" id="UP000694388"/>
    </source>
</evidence>
<dbReference type="InterPro" id="IPR002492">
    <property type="entry name" value="Transposase_Tc1-like"/>
</dbReference>
<dbReference type="Gene3D" id="3.30.420.10">
    <property type="entry name" value="Ribonuclease H-like superfamily/Ribonuclease H"/>
    <property type="match status" value="1"/>
</dbReference>
<dbReference type="PANTHER" id="PTHR23022:SF135">
    <property type="entry name" value="SI:DKEY-77F5.3"/>
    <property type="match status" value="1"/>
</dbReference>
<feature type="domain" description="Transposase Tc1-like" evidence="1">
    <location>
        <begin position="66"/>
        <end position="129"/>
    </location>
</feature>
<dbReference type="AlphaFoldDB" id="A0A8C4RA86"/>
<dbReference type="InterPro" id="IPR036397">
    <property type="entry name" value="RNaseH_sf"/>
</dbReference>
<dbReference type="InterPro" id="IPR052338">
    <property type="entry name" value="Transposase_5"/>
</dbReference>
<dbReference type="Pfam" id="PF01498">
    <property type="entry name" value="HTH_Tnp_Tc3_2"/>
    <property type="match status" value="1"/>
</dbReference>
<dbReference type="Proteomes" id="UP000694388">
    <property type="component" value="Unplaced"/>
</dbReference>
<dbReference type="Ensembl" id="ENSEBUT00000026350.1">
    <property type="protein sequence ID" value="ENSEBUP00000025773.1"/>
    <property type="gene ID" value="ENSEBUG00000015880.1"/>
</dbReference>
<proteinExistence type="predicted"/>
<dbReference type="InterPro" id="IPR009057">
    <property type="entry name" value="Homeodomain-like_sf"/>
</dbReference>
<keyword evidence="3" id="KW-1185">Reference proteome</keyword>
<dbReference type="GO" id="GO:0006313">
    <property type="term" value="P:DNA transposition"/>
    <property type="evidence" value="ECO:0007669"/>
    <property type="project" value="InterPro"/>
</dbReference>
<dbReference type="InterPro" id="IPR036388">
    <property type="entry name" value="WH-like_DNA-bd_sf"/>
</dbReference>
<evidence type="ECO:0000313" key="2">
    <source>
        <dbReference type="Ensembl" id="ENSEBUP00000025773.1"/>
    </source>
</evidence>
<dbReference type="GO" id="GO:0003677">
    <property type="term" value="F:DNA binding"/>
    <property type="evidence" value="ECO:0007669"/>
    <property type="project" value="InterPro"/>
</dbReference>
<dbReference type="Gene3D" id="1.10.10.10">
    <property type="entry name" value="Winged helix-like DNA-binding domain superfamily/Winged helix DNA-binding domain"/>
    <property type="match status" value="1"/>
</dbReference>
<sequence>MVKQHRSMLGRIVGQSEDGVSQRQIAQNFGIPLSTVNRVIVQFTSEGKESTASHSGRSGPSERCLRAVRRSIEKTPHCKAADIAEEVQVSSRTAVWYLHQLGYDGRAARRKPLLRPANIQRRKKWADEMANRPLEFCQTVIFSDECLWVWRLPSQEFTLNRLQPTVKHGGFSVMVWGAIWSAGWSELVKCVGNINSTIYISILEDGLLPVFSTGQMVKNNTLFMEDGAPCHTVKKTKEWQDRNGIKQLPWPSQSLDMHPIEHLWAILDRAVWKKSRKPTSWAELLTRLRESWAEIPREKISEVVRSMAERVKASKSAYGKSTKY</sequence>
<protein>
    <recommendedName>
        <fullName evidence="1">Transposase Tc1-like domain-containing protein</fullName>
    </recommendedName>
</protein>
<reference evidence="2" key="1">
    <citation type="submission" date="2025-08" db="UniProtKB">
        <authorList>
            <consortium name="Ensembl"/>
        </authorList>
    </citation>
    <scope>IDENTIFICATION</scope>
</reference>
<organism evidence="2 3">
    <name type="scientific">Eptatretus burgeri</name>
    <name type="common">Inshore hagfish</name>
    <dbReference type="NCBI Taxonomy" id="7764"/>
    <lineage>
        <taxon>Eukaryota</taxon>
        <taxon>Metazoa</taxon>
        <taxon>Chordata</taxon>
        <taxon>Craniata</taxon>
        <taxon>Vertebrata</taxon>
        <taxon>Cyclostomata</taxon>
        <taxon>Myxini</taxon>
        <taxon>Myxiniformes</taxon>
        <taxon>Myxinidae</taxon>
        <taxon>Eptatretinae</taxon>
        <taxon>Eptatretus</taxon>
    </lineage>
</organism>
<dbReference type="GO" id="GO:0015074">
    <property type="term" value="P:DNA integration"/>
    <property type="evidence" value="ECO:0007669"/>
    <property type="project" value="InterPro"/>
</dbReference>
<dbReference type="SUPFAM" id="SSF46689">
    <property type="entry name" value="Homeodomain-like"/>
    <property type="match status" value="1"/>
</dbReference>
<evidence type="ECO:0000259" key="1">
    <source>
        <dbReference type="Pfam" id="PF01498"/>
    </source>
</evidence>
<reference evidence="2" key="2">
    <citation type="submission" date="2025-09" db="UniProtKB">
        <authorList>
            <consortium name="Ensembl"/>
        </authorList>
    </citation>
    <scope>IDENTIFICATION</scope>
</reference>
<name>A0A8C4RA86_EPTBU</name>
<accession>A0A8C4RA86</accession>